<dbReference type="PANTHER" id="PTHR30486:SF6">
    <property type="entry name" value="TYPE IV PILUS RETRACTATION ATPASE PILT"/>
    <property type="match status" value="1"/>
</dbReference>
<name>A0A4S5CJW9_AERVE</name>
<sequence>MIDNDHNGKFRLQAVKGAFGGDDIDEILRHCHACGDFSDIYLSDESRIVVKSHGLIYPVFDQRPLRMEELSRFFMKLTDDPAAASTVLQGNPYDGSYSHLSVKDDNRSRPVRYRANAISYLNPKAQKGIQLTMRTINFVPPKLAAMALEKGIFNNISPRQGLVIVSGETGSGKTTLLASVLRYRMEMKNGHCIINAYEAPIEYLHSELAYQSDPTNQIYQTEVNPLGWIKSFAVGIRASLRRNPNGFLIGECRDLETIEASIRAASSGHFVYTTTHANSVSDTITRFINEFPSHERQARYYEMISNLRLIVAQYLAVSVDGKRVPIREYLVFSKEVRDQLKAVEFKDSERMIRKIIDDQGQFDSEFAQSTSQSAKHHLDIGAISQETYDLIISGV</sequence>
<feature type="domain" description="Bacterial type II secretion system protein E" evidence="2">
    <location>
        <begin position="152"/>
        <end position="317"/>
    </location>
</feature>
<comment type="caution">
    <text evidence="3">The sequence shown here is derived from an EMBL/GenBank/DDBJ whole genome shotgun (WGS) entry which is preliminary data.</text>
</comment>
<dbReference type="RefSeq" id="WP_136502097.1">
    <property type="nucleotide sequence ID" value="NZ_SSUX01000011.1"/>
</dbReference>
<dbReference type="Pfam" id="PF00437">
    <property type="entry name" value="T2SSE"/>
    <property type="match status" value="1"/>
</dbReference>
<evidence type="ECO:0000313" key="3">
    <source>
        <dbReference type="EMBL" id="THJ43658.1"/>
    </source>
</evidence>
<accession>A0A4S5CJW9</accession>
<organism evidence="3 4">
    <name type="scientific">Aeromonas veronii</name>
    <dbReference type="NCBI Taxonomy" id="654"/>
    <lineage>
        <taxon>Bacteria</taxon>
        <taxon>Pseudomonadati</taxon>
        <taxon>Pseudomonadota</taxon>
        <taxon>Gammaproteobacteria</taxon>
        <taxon>Aeromonadales</taxon>
        <taxon>Aeromonadaceae</taxon>
        <taxon>Aeromonas</taxon>
    </lineage>
</organism>
<dbReference type="PROSITE" id="PS00675">
    <property type="entry name" value="SIGMA54_INTERACT_1"/>
    <property type="match status" value="1"/>
</dbReference>
<dbReference type="Proteomes" id="UP000309618">
    <property type="component" value="Unassembled WGS sequence"/>
</dbReference>
<dbReference type="InterPro" id="IPR050921">
    <property type="entry name" value="T4SS_GSP_E_ATPase"/>
</dbReference>
<dbReference type="InterPro" id="IPR027417">
    <property type="entry name" value="P-loop_NTPase"/>
</dbReference>
<proteinExistence type="inferred from homology"/>
<dbReference type="InterPro" id="IPR001482">
    <property type="entry name" value="T2SS/T4SS_dom"/>
</dbReference>
<dbReference type="GO" id="GO:0016887">
    <property type="term" value="F:ATP hydrolysis activity"/>
    <property type="evidence" value="ECO:0007669"/>
    <property type="project" value="InterPro"/>
</dbReference>
<dbReference type="PANTHER" id="PTHR30486">
    <property type="entry name" value="TWITCHING MOTILITY PROTEIN PILT"/>
    <property type="match status" value="1"/>
</dbReference>
<dbReference type="EMBL" id="SSUX01000011">
    <property type="protein sequence ID" value="THJ43658.1"/>
    <property type="molecule type" value="Genomic_DNA"/>
</dbReference>
<dbReference type="Gene3D" id="3.40.50.300">
    <property type="entry name" value="P-loop containing nucleotide triphosphate hydrolases"/>
    <property type="match status" value="1"/>
</dbReference>
<dbReference type="SUPFAM" id="SSF52540">
    <property type="entry name" value="P-loop containing nucleoside triphosphate hydrolases"/>
    <property type="match status" value="1"/>
</dbReference>
<dbReference type="Gene3D" id="3.30.450.90">
    <property type="match status" value="1"/>
</dbReference>
<gene>
    <name evidence="3" type="ORF">E8Q35_15240</name>
</gene>
<evidence type="ECO:0000313" key="4">
    <source>
        <dbReference type="Proteomes" id="UP000309618"/>
    </source>
</evidence>
<dbReference type="AlphaFoldDB" id="A0A4S5CJW9"/>
<protein>
    <recommendedName>
        <fullName evidence="2">Bacterial type II secretion system protein E domain-containing protein</fullName>
    </recommendedName>
</protein>
<evidence type="ECO:0000259" key="2">
    <source>
        <dbReference type="Pfam" id="PF00437"/>
    </source>
</evidence>
<dbReference type="InterPro" id="IPR025662">
    <property type="entry name" value="Sigma_54_int_dom_ATP-bd_1"/>
</dbReference>
<evidence type="ECO:0000256" key="1">
    <source>
        <dbReference type="ARBA" id="ARBA00006611"/>
    </source>
</evidence>
<comment type="similarity">
    <text evidence="1">Belongs to the GSP E family.</text>
</comment>
<reference evidence="3 4" key="1">
    <citation type="submission" date="2019-04" db="EMBL/GenBank/DDBJ databases">
        <title>Comparative genomics of Aeromonas veronii strains pathogenic to fish.</title>
        <authorList>
            <person name="Cascarano M.C."/>
            <person name="Smyrli M."/>
            <person name="Katharios P."/>
        </authorList>
    </citation>
    <scope>NUCLEOTIDE SEQUENCE [LARGE SCALE GENOMIC DNA]</scope>
    <source>
        <strain evidence="3 4">XU1</strain>
    </source>
</reference>